<sequence>MPQPIEKQVTSTVFVLPCNVCGKEGTVGQNAVDFRCYECMKQKRDEAAKEKQLFLLGATITGFTMEDNEEFKSITVTLPDGRHFVFSHGGYDGDYYIEVDEEK</sequence>
<dbReference type="AlphaFoldDB" id="A0A0F9LD87"/>
<comment type="caution">
    <text evidence="1">The sequence shown here is derived from an EMBL/GenBank/DDBJ whole genome shotgun (WGS) entry which is preliminary data.</text>
</comment>
<protein>
    <submittedName>
        <fullName evidence="1">Uncharacterized protein</fullName>
    </submittedName>
</protein>
<dbReference type="EMBL" id="LAZR01006342">
    <property type="protein sequence ID" value="KKM92849.1"/>
    <property type="molecule type" value="Genomic_DNA"/>
</dbReference>
<reference evidence="1" key="1">
    <citation type="journal article" date="2015" name="Nature">
        <title>Complex archaea that bridge the gap between prokaryotes and eukaryotes.</title>
        <authorList>
            <person name="Spang A."/>
            <person name="Saw J.H."/>
            <person name="Jorgensen S.L."/>
            <person name="Zaremba-Niedzwiedzka K."/>
            <person name="Martijn J."/>
            <person name="Lind A.E."/>
            <person name="van Eijk R."/>
            <person name="Schleper C."/>
            <person name="Guy L."/>
            <person name="Ettema T.J."/>
        </authorList>
    </citation>
    <scope>NUCLEOTIDE SEQUENCE</scope>
</reference>
<name>A0A0F9LD87_9ZZZZ</name>
<gene>
    <name evidence="1" type="ORF">LCGC14_1214210</name>
</gene>
<proteinExistence type="predicted"/>
<organism evidence="1">
    <name type="scientific">marine sediment metagenome</name>
    <dbReference type="NCBI Taxonomy" id="412755"/>
    <lineage>
        <taxon>unclassified sequences</taxon>
        <taxon>metagenomes</taxon>
        <taxon>ecological metagenomes</taxon>
    </lineage>
</organism>
<evidence type="ECO:0000313" key="1">
    <source>
        <dbReference type="EMBL" id="KKM92849.1"/>
    </source>
</evidence>
<accession>A0A0F9LD87</accession>